<dbReference type="Pfam" id="PF01544">
    <property type="entry name" value="CorA"/>
    <property type="match status" value="1"/>
</dbReference>
<keyword evidence="5 8" id="KW-0812">Transmembrane</keyword>
<comment type="similarity">
    <text evidence="2 8">Belongs to the CorA metal ion transporter (MIT) (TC 1.A.35) family.</text>
</comment>
<dbReference type="SUPFAM" id="SSF144083">
    <property type="entry name" value="Magnesium transport protein CorA, transmembrane region"/>
    <property type="match status" value="1"/>
</dbReference>
<keyword evidence="8" id="KW-0460">Magnesium</keyword>
<dbReference type="Gene3D" id="3.30.460.20">
    <property type="entry name" value="CorA soluble domain-like"/>
    <property type="match status" value="1"/>
</dbReference>
<accession>F3ZWK4</accession>
<dbReference type="STRING" id="697281.Mahau_0221"/>
<dbReference type="InterPro" id="IPR004488">
    <property type="entry name" value="Mg/Co-transport_prot_CorA"/>
</dbReference>
<dbReference type="GO" id="GO:0015087">
    <property type="term" value="F:cobalt ion transmembrane transporter activity"/>
    <property type="evidence" value="ECO:0007669"/>
    <property type="project" value="UniProtKB-UniRule"/>
</dbReference>
<feature type="transmembrane region" description="Helical" evidence="8">
    <location>
        <begin position="264"/>
        <end position="284"/>
    </location>
</feature>
<proteinExistence type="inferred from homology"/>
<evidence type="ECO:0000256" key="8">
    <source>
        <dbReference type="RuleBase" id="RU362010"/>
    </source>
</evidence>
<dbReference type="SUPFAM" id="SSF143865">
    <property type="entry name" value="CorA soluble domain-like"/>
    <property type="match status" value="1"/>
</dbReference>
<reference evidence="10" key="1">
    <citation type="submission" date="2010-11" db="EMBL/GenBank/DDBJ databases">
        <title>The complete genome of Mahella australiensis DSM 15567.</title>
        <authorList>
            <consortium name="US DOE Joint Genome Institute (JGI-PGF)"/>
            <person name="Lucas S."/>
            <person name="Copeland A."/>
            <person name="Lapidus A."/>
            <person name="Bruce D."/>
            <person name="Goodwin L."/>
            <person name="Pitluck S."/>
            <person name="Kyrpides N."/>
            <person name="Mavromatis K."/>
            <person name="Pagani I."/>
            <person name="Ivanova N."/>
            <person name="Teshima H."/>
            <person name="Brettin T."/>
            <person name="Detter J.C."/>
            <person name="Han C."/>
            <person name="Tapia R."/>
            <person name="Land M."/>
            <person name="Hauser L."/>
            <person name="Markowitz V."/>
            <person name="Cheng J.-F."/>
            <person name="Hugenholtz P."/>
            <person name="Woyke T."/>
            <person name="Wu D."/>
            <person name="Spring S."/>
            <person name="Pukall R."/>
            <person name="Steenblock K."/>
            <person name="Schneider S."/>
            <person name="Klenk H.-P."/>
            <person name="Eisen J.A."/>
        </authorList>
    </citation>
    <scope>NUCLEOTIDE SEQUENCE [LARGE SCALE GENOMIC DNA]</scope>
    <source>
        <strain evidence="10">DSM 15567 / CIP 107919 / 50-1 BON</strain>
    </source>
</reference>
<dbReference type="CDD" id="cd12822">
    <property type="entry name" value="TmCorA-like"/>
    <property type="match status" value="1"/>
</dbReference>
<protein>
    <recommendedName>
        <fullName evidence="8">Magnesium transport protein CorA</fullName>
    </recommendedName>
</protein>
<dbReference type="AlphaFoldDB" id="F3ZWK4"/>
<dbReference type="InterPro" id="IPR045861">
    <property type="entry name" value="CorA_cytoplasmic_dom"/>
</dbReference>
<dbReference type="NCBIfam" id="TIGR00383">
    <property type="entry name" value="corA"/>
    <property type="match status" value="1"/>
</dbReference>
<dbReference type="InterPro" id="IPR045863">
    <property type="entry name" value="CorA_TM1_TM2"/>
</dbReference>
<evidence type="ECO:0000256" key="6">
    <source>
        <dbReference type="ARBA" id="ARBA00022989"/>
    </source>
</evidence>
<dbReference type="PANTHER" id="PTHR46494:SF1">
    <property type="entry name" value="CORA FAMILY METAL ION TRANSPORTER (EUROFUNG)"/>
    <property type="match status" value="1"/>
</dbReference>
<dbReference type="GO" id="GO:0050897">
    <property type="term" value="F:cobalt ion binding"/>
    <property type="evidence" value="ECO:0007669"/>
    <property type="project" value="TreeGrafter"/>
</dbReference>
<dbReference type="Gene3D" id="1.20.58.340">
    <property type="entry name" value="Magnesium transport protein CorA, transmembrane region"/>
    <property type="match status" value="2"/>
</dbReference>
<dbReference type="RefSeq" id="WP_013779873.1">
    <property type="nucleotide sequence ID" value="NC_015520.1"/>
</dbReference>
<reference evidence="9 10" key="2">
    <citation type="journal article" date="2011" name="Stand. Genomic Sci.">
        <title>Complete genome sequence of Mahella australiensis type strain (50-1 BON).</title>
        <authorList>
            <person name="Sikorski J."/>
            <person name="Teshima H."/>
            <person name="Nolan M."/>
            <person name="Lucas S."/>
            <person name="Hammon N."/>
            <person name="Deshpande S."/>
            <person name="Cheng J.F."/>
            <person name="Pitluck S."/>
            <person name="Liolios K."/>
            <person name="Pagani I."/>
            <person name="Ivanova N."/>
            <person name="Huntemann M."/>
            <person name="Mavromatis K."/>
            <person name="Ovchinikova G."/>
            <person name="Pati A."/>
            <person name="Tapia R."/>
            <person name="Han C."/>
            <person name="Goodwin L."/>
            <person name="Chen A."/>
            <person name="Palaniappan K."/>
            <person name="Land M."/>
            <person name="Hauser L."/>
            <person name="Ngatchou-Djao O.D."/>
            <person name="Rohde M."/>
            <person name="Pukall R."/>
            <person name="Spring S."/>
            <person name="Abt B."/>
            <person name="Goker M."/>
            <person name="Detter J.C."/>
            <person name="Woyke T."/>
            <person name="Bristow J."/>
            <person name="Markowitz V."/>
            <person name="Hugenholtz P."/>
            <person name="Eisen J.A."/>
            <person name="Kyrpides N.C."/>
            <person name="Klenk H.P."/>
            <person name="Lapidus A."/>
        </authorList>
    </citation>
    <scope>NUCLEOTIDE SEQUENCE [LARGE SCALE GENOMIC DNA]</scope>
    <source>
        <strain evidence="10">DSM 15567 / CIP 107919 / 50-1 BON</strain>
    </source>
</reference>
<organism evidence="9 10">
    <name type="scientific">Mahella australiensis (strain DSM 15567 / CIP 107919 / 50-1 BON)</name>
    <dbReference type="NCBI Taxonomy" id="697281"/>
    <lineage>
        <taxon>Bacteria</taxon>
        <taxon>Bacillati</taxon>
        <taxon>Bacillota</taxon>
        <taxon>Clostridia</taxon>
        <taxon>Thermoanaerobacterales</taxon>
        <taxon>Thermoanaerobacterales Family IV. Incertae Sedis</taxon>
        <taxon>Mahella</taxon>
    </lineage>
</organism>
<feature type="transmembrane region" description="Helical" evidence="8">
    <location>
        <begin position="296"/>
        <end position="316"/>
    </location>
</feature>
<comment type="subcellular location">
    <subcellularLocation>
        <location evidence="1">Cell membrane</location>
        <topology evidence="1">Multi-pass membrane protein</topology>
    </subcellularLocation>
    <subcellularLocation>
        <location evidence="8">Membrane</location>
        <topology evidence="8">Multi-pass membrane protein</topology>
    </subcellularLocation>
</comment>
<keyword evidence="8" id="KW-0406">Ion transport</keyword>
<keyword evidence="3 8" id="KW-0813">Transport</keyword>
<dbReference type="FunFam" id="1.20.58.340:FF:000012">
    <property type="entry name" value="Magnesium transport protein CorA"/>
    <property type="match status" value="1"/>
</dbReference>
<dbReference type="OrthoDB" id="9803416at2"/>
<dbReference type="EMBL" id="CP002360">
    <property type="protein sequence ID" value="AEE95439.1"/>
    <property type="molecule type" value="Genomic_DNA"/>
</dbReference>
<dbReference type="KEGG" id="mas:Mahau_0221"/>
<dbReference type="Proteomes" id="UP000008457">
    <property type="component" value="Chromosome"/>
</dbReference>
<gene>
    <name evidence="8" type="primary">corA</name>
    <name evidence="9" type="ordered locus">Mahau_0221</name>
</gene>
<evidence type="ECO:0000256" key="7">
    <source>
        <dbReference type="ARBA" id="ARBA00023136"/>
    </source>
</evidence>
<evidence type="ECO:0000256" key="4">
    <source>
        <dbReference type="ARBA" id="ARBA00022475"/>
    </source>
</evidence>
<evidence type="ECO:0000256" key="3">
    <source>
        <dbReference type="ARBA" id="ARBA00022448"/>
    </source>
</evidence>
<evidence type="ECO:0000313" key="9">
    <source>
        <dbReference type="EMBL" id="AEE95439.1"/>
    </source>
</evidence>
<evidence type="ECO:0000256" key="1">
    <source>
        <dbReference type="ARBA" id="ARBA00004651"/>
    </source>
</evidence>
<keyword evidence="7 8" id="KW-0472">Membrane</keyword>
<evidence type="ECO:0000313" key="10">
    <source>
        <dbReference type="Proteomes" id="UP000008457"/>
    </source>
</evidence>
<name>F3ZWK4_MAHA5</name>
<dbReference type="GO" id="GO:0000287">
    <property type="term" value="F:magnesium ion binding"/>
    <property type="evidence" value="ECO:0007669"/>
    <property type="project" value="TreeGrafter"/>
</dbReference>
<dbReference type="GO" id="GO:0005886">
    <property type="term" value="C:plasma membrane"/>
    <property type="evidence" value="ECO:0007669"/>
    <property type="project" value="UniProtKB-SubCell"/>
</dbReference>
<evidence type="ECO:0000256" key="5">
    <source>
        <dbReference type="ARBA" id="ARBA00022692"/>
    </source>
</evidence>
<evidence type="ECO:0000256" key="2">
    <source>
        <dbReference type="ARBA" id="ARBA00009765"/>
    </source>
</evidence>
<comment type="function">
    <text evidence="8">Mediates influx of magnesium ions.</text>
</comment>
<dbReference type="HOGENOM" id="CLU_007127_0_0_9"/>
<dbReference type="eggNOG" id="COG0598">
    <property type="taxonomic scope" value="Bacteria"/>
</dbReference>
<keyword evidence="10" id="KW-1185">Reference proteome</keyword>
<dbReference type="PANTHER" id="PTHR46494">
    <property type="entry name" value="CORA FAMILY METAL ION TRANSPORTER (EUROFUNG)"/>
    <property type="match status" value="1"/>
</dbReference>
<dbReference type="GO" id="GO:0015095">
    <property type="term" value="F:magnesium ion transmembrane transporter activity"/>
    <property type="evidence" value="ECO:0007669"/>
    <property type="project" value="UniProtKB-UniRule"/>
</dbReference>
<keyword evidence="6 8" id="KW-1133">Transmembrane helix</keyword>
<keyword evidence="4 8" id="KW-1003">Cell membrane</keyword>
<sequence length="322" mass="38085">MVRAFIYDKGSGLKETENTDEMIEVFAEQRKIMWVDIDRPSDEEARILDDGFHFHPLAVEDCLHDLQRPKLDNYEGYFFAVMHAVVAADKRVRVRAGEFDMFASQRYVVTFHKDELKFVNATMDVYRKNPALFEKGTDFIVYNLMDALVDEYFPLLDDIDERLNRIEGRIFKKPDQSVLNDLFKLRRGITRIRRMISPQRDIVNLMLRHDFEYMSDESRAYFMDVYDHLMRLFDMADLYHDMISTSMDAYLSSVSNSMNSVMKVLTVITTIMMPLSVITGIYGMNFEYMPELKWRYGYLWAWGLMAASVAAMVIYIRRKHWL</sequence>
<dbReference type="InterPro" id="IPR002523">
    <property type="entry name" value="MgTranspt_CorA/ZnTranspt_ZntB"/>
</dbReference>